<dbReference type="AlphaFoldDB" id="A0A9J6N1Q3"/>
<evidence type="ECO:0000313" key="2">
    <source>
        <dbReference type="EMBL" id="MCH6268419.1"/>
    </source>
</evidence>
<feature type="region of interest" description="Disordered" evidence="1">
    <location>
        <begin position="249"/>
        <end position="279"/>
    </location>
</feature>
<comment type="caution">
    <text evidence="2">The sequence shown here is derived from an EMBL/GenBank/DDBJ whole genome shotgun (WGS) entry which is preliminary data.</text>
</comment>
<proteinExistence type="predicted"/>
<sequence length="335" mass="31522">MSNPNIPNITPTISLSVGQTVPLLLSSIALEELALAHLLNAEAEKLQFVLGTLTPARTTFTPATVSITNLLTVDTSVQRTLRDVIKKEMLLEFKFENTLDLAGFLANLGTSTFTTPGLTTITVPDFATTARIQAIGAKGGDFLGSATGGLGASIEGTFPVTPGETLSIFVGEKGIDNATSGAGGGGGSFVWRGSTLNSTTLLVAAGGGGGGITGSGGKGGDATVLFNATGGAGGTNIIAGGFGGAGGTGPQGNGTSGGLGAGGGGGGSDSAPSGGGGGGGGFAGGGGGGGGGFNAVNADGGGGGGGGSYNAGSSQVNTAGVGTGDGQVTISFSGL</sequence>
<reference evidence="2 3" key="1">
    <citation type="submission" date="2022-03" db="EMBL/GenBank/DDBJ databases">
        <title>Novel Bacillus species.</title>
        <authorList>
            <person name="Liu G."/>
        </authorList>
    </citation>
    <scope>NUCLEOTIDE SEQUENCE [LARGE SCALE GENOMIC DNA]</scope>
    <source>
        <strain evidence="2 3">FJAT-50051</strain>
    </source>
</reference>
<keyword evidence="3" id="KW-1185">Reference proteome</keyword>
<name>A0A9J6N1Q3_9BACI</name>
<evidence type="ECO:0000313" key="3">
    <source>
        <dbReference type="Proteomes" id="UP000677265"/>
    </source>
</evidence>
<organism evidence="2 3">
    <name type="scientific">Neobacillus citreus</name>
    <dbReference type="NCBI Taxonomy" id="2833578"/>
    <lineage>
        <taxon>Bacteria</taxon>
        <taxon>Bacillati</taxon>
        <taxon>Bacillota</taxon>
        <taxon>Bacilli</taxon>
        <taxon>Bacillales</taxon>
        <taxon>Bacillaceae</taxon>
        <taxon>Neobacillus</taxon>
    </lineage>
</organism>
<gene>
    <name evidence="2" type="ORF">KHB02_023070</name>
</gene>
<dbReference type="InterPro" id="IPR058705">
    <property type="entry name" value="A_ENA"/>
</dbReference>
<dbReference type="Proteomes" id="UP000677265">
    <property type="component" value="Unassembled WGS sequence"/>
</dbReference>
<protein>
    <submittedName>
        <fullName evidence="2">Uncharacterized protein</fullName>
    </submittedName>
</protein>
<accession>A0A9J6N1Q3</accession>
<dbReference type="EMBL" id="JAGYPE020000056">
    <property type="protein sequence ID" value="MCH6268419.1"/>
    <property type="molecule type" value="Genomic_DNA"/>
</dbReference>
<evidence type="ECO:0000256" key="1">
    <source>
        <dbReference type="SAM" id="MobiDB-lite"/>
    </source>
</evidence>
<dbReference type="Pfam" id="PF26595">
    <property type="entry name" value="A_ENA"/>
    <property type="match status" value="1"/>
</dbReference>
<dbReference type="RefSeq" id="WP_241114031.1">
    <property type="nucleotide sequence ID" value="NZ_JAGYPE020000056.1"/>
</dbReference>